<dbReference type="AlphaFoldDB" id="A0A9P9YD94"/>
<name>A0A9P9YD94_9MUSC</name>
<comment type="caution">
    <text evidence="1">The sequence shown here is derived from an EMBL/GenBank/DDBJ whole genome shotgun (WGS) entry which is preliminary data.</text>
</comment>
<feature type="non-terminal residue" evidence="1">
    <location>
        <position position="1"/>
    </location>
</feature>
<proteinExistence type="predicted"/>
<keyword evidence="2" id="KW-1185">Reference proteome</keyword>
<organism evidence="1 2">
    <name type="scientific">Drosophila gunungcola</name>
    <name type="common">fruit fly</name>
    <dbReference type="NCBI Taxonomy" id="103775"/>
    <lineage>
        <taxon>Eukaryota</taxon>
        <taxon>Metazoa</taxon>
        <taxon>Ecdysozoa</taxon>
        <taxon>Arthropoda</taxon>
        <taxon>Hexapoda</taxon>
        <taxon>Insecta</taxon>
        <taxon>Pterygota</taxon>
        <taxon>Neoptera</taxon>
        <taxon>Endopterygota</taxon>
        <taxon>Diptera</taxon>
        <taxon>Brachycera</taxon>
        <taxon>Muscomorpha</taxon>
        <taxon>Ephydroidea</taxon>
        <taxon>Drosophilidae</taxon>
        <taxon>Drosophila</taxon>
        <taxon>Sophophora</taxon>
    </lineage>
</organism>
<gene>
    <name evidence="1" type="ORF">M5D96_012467</name>
</gene>
<sequence length="72" mass="8046">PSRLHTPHATATATATSGFYLIPSNLKSRRERDTAFELMLMLICQHYGLVGRSMGPIEMNGRRVLHFGSFVV</sequence>
<dbReference type="EMBL" id="JAMKOV010000058">
    <property type="protein sequence ID" value="KAI8034803.1"/>
    <property type="molecule type" value="Genomic_DNA"/>
</dbReference>
<dbReference type="Proteomes" id="UP001059596">
    <property type="component" value="Unassembled WGS sequence"/>
</dbReference>
<evidence type="ECO:0000313" key="1">
    <source>
        <dbReference type="EMBL" id="KAI8034803.1"/>
    </source>
</evidence>
<accession>A0A9P9YD94</accession>
<reference evidence="1" key="1">
    <citation type="journal article" date="2023" name="Genome Biol. Evol.">
        <title>Long-read-based Genome Assembly of Drosophila gunungcola Reveals Fewer Chemosensory Genes in Flower-breeding Species.</title>
        <authorList>
            <person name="Negi A."/>
            <person name="Liao B.Y."/>
            <person name="Yeh S.D."/>
        </authorList>
    </citation>
    <scope>NUCLEOTIDE SEQUENCE</scope>
    <source>
        <strain evidence="1">Sukarami</strain>
    </source>
</reference>
<protein>
    <submittedName>
        <fullName evidence="1">Uncharacterized protein</fullName>
    </submittedName>
</protein>
<evidence type="ECO:0000313" key="2">
    <source>
        <dbReference type="Proteomes" id="UP001059596"/>
    </source>
</evidence>